<reference evidence="1" key="1">
    <citation type="submission" date="2022-04" db="EMBL/GenBank/DDBJ databases">
        <title>Genome of the entomopathogenic fungus Entomophthora muscae.</title>
        <authorList>
            <person name="Elya C."/>
            <person name="Lovett B.R."/>
            <person name="Lee E."/>
            <person name="Macias A.M."/>
            <person name="Hajek A.E."/>
            <person name="De Bivort B.L."/>
            <person name="Kasson M.T."/>
            <person name="De Fine Licht H.H."/>
            <person name="Stajich J.E."/>
        </authorList>
    </citation>
    <scope>NUCLEOTIDE SEQUENCE</scope>
    <source>
        <strain evidence="1">Berkeley</strain>
    </source>
</reference>
<protein>
    <submittedName>
        <fullName evidence="1">Uncharacterized protein</fullName>
    </submittedName>
</protein>
<keyword evidence="2" id="KW-1185">Reference proteome</keyword>
<sequence length="192" mass="21659">MKLFHLVSAVLTFSLVDQRLEEAERKIHAGRLSPFSDENQNIIASYEVGGRVAPGAMPQISSICSWIHGKGPPQTDHPLCHRSLICKRKKTGDRDIKICCLRGNESFWWGDNSVSQEIDMPKAPIENIINAIIPQVKKGFFWFKPLLWSVSAHCFSISLTKETSTTKFYNITNLYPLKSRKGVEGIFGLQLL</sequence>
<gene>
    <name evidence="1" type="ORF">DSO57_1029649</name>
</gene>
<name>A0ACC2S389_9FUNG</name>
<dbReference type="EMBL" id="QTSX02005877">
    <property type="protein sequence ID" value="KAJ9056775.1"/>
    <property type="molecule type" value="Genomic_DNA"/>
</dbReference>
<evidence type="ECO:0000313" key="1">
    <source>
        <dbReference type="EMBL" id="KAJ9056775.1"/>
    </source>
</evidence>
<comment type="caution">
    <text evidence="1">The sequence shown here is derived from an EMBL/GenBank/DDBJ whole genome shotgun (WGS) entry which is preliminary data.</text>
</comment>
<organism evidence="1 2">
    <name type="scientific">Entomophthora muscae</name>
    <dbReference type="NCBI Taxonomy" id="34485"/>
    <lineage>
        <taxon>Eukaryota</taxon>
        <taxon>Fungi</taxon>
        <taxon>Fungi incertae sedis</taxon>
        <taxon>Zoopagomycota</taxon>
        <taxon>Entomophthoromycotina</taxon>
        <taxon>Entomophthoromycetes</taxon>
        <taxon>Entomophthorales</taxon>
        <taxon>Entomophthoraceae</taxon>
        <taxon>Entomophthora</taxon>
    </lineage>
</organism>
<proteinExistence type="predicted"/>
<evidence type="ECO:0000313" key="2">
    <source>
        <dbReference type="Proteomes" id="UP001165960"/>
    </source>
</evidence>
<dbReference type="Proteomes" id="UP001165960">
    <property type="component" value="Unassembled WGS sequence"/>
</dbReference>
<accession>A0ACC2S389</accession>